<dbReference type="AlphaFoldDB" id="A0A455W0D1"/>
<name>A0A455W0D1_MARNT</name>
<dbReference type="SUPFAM" id="SSF49777">
    <property type="entry name" value="PEBP-like"/>
    <property type="match status" value="1"/>
</dbReference>
<evidence type="ECO:0000313" key="1">
    <source>
        <dbReference type="EMBL" id="BBJ02330.1"/>
    </source>
</evidence>
<dbReference type="PANTHER" id="PTHR30289">
    <property type="entry name" value="UNCHARACTERIZED PROTEIN YBCL-RELATED"/>
    <property type="match status" value="1"/>
</dbReference>
<sequence>MIVKLEVRGVEEGQPIPEKFAFGVFSEQDHMSFGPNRNPELVWSGAPEGTKSFVVIMFDPDVPSVADDVNQEGKTVPADLPRVDFFHWLLTDIPANIGRIPEGEDSDGVLPKGKDHGPGPIGVRGVNNYTHFLAGNPDMAGTYAGYDGPCPPWNDEIIHHYHFEVHALDVESLGLEGEFDGNDVRQAMAGHVLASARVTGTYTLNPDLR</sequence>
<dbReference type="InterPro" id="IPR036610">
    <property type="entry name" value="PEBP-like_sf"/>
</dbReference>
<dbReference type="NCBIfam" id="TIGR00481">
    <property type="entry name" value="YbhB/YbcL family Raf kinase inhibitor-like protein"/>
    <property type="match status" value="1"/>
</dbReference>
<dbReference type="Gene3D" id="3.90.280.10">
    <property type="entry name" value="PEBP-like"/>
    <property type="match status" value="1"/>
</dbReference>
<dbReference type="PANTHER" id="PTHR30289:SF1">
    <property type="entry name" value="PEBP (PHOSPHATIDYLETHANOLAMINE-BINDING PROTEIN) FAMILY PROTEIN"/>
    <property type="match status" value="1"/>
</dbReference>
<dbReference type="CDD" id="cd00865">
    <property type="entry name" value="PEBP_bact_arch"/>
    <property type="match status" value="1"/>
</dbReference>
<organism evidence="1">
    <name type="scientific">Marinobacter nauticus</name>
    <name type="common">Marinobacter hydrocarbonoclasticus</name>
    <name type="synonym">Marinobacter aquaeolei</name>
    <dbReference type="NCBI Taxonomy" id="2743"/>
    <lineage>
        <taxon>Bacteria</taxon>
        <taxon>Pseudomonadati</taxon>
        <taxon>Pseudomonadota</taxon>
        <taxon>Gammaproteobacteria</taxon>
        <taxon>Pseudomonadales</taxon>
        <taxon>Marinobacteraceae</taxon>
        <taxon>Marinobacter</taxon>
    </lineage>
</organism>
<dbReference type="EMBL" id="AP019537">
    <property type="protein sequence ID" value="BBJ02330.1"/>
    <property type="molecule type" value="Genomic_DNA"/>
</dbReference>
<dbReference type="InterPro" id="IPR008914">
    <property type="entry name" value="PEBP"/>
</dbReference>
<protein>
    <submittedName>
        <fullName evidence="1">Phosphatidylethanolamine-binding protein</fullName>
    </submittedName>
</protein>
<gene>
    <name evidence="1" type="ORF">YBY_01780</name>
</gene>
<proteinExistence type="predicted"/>
<accession>A0A455W0D1</accession>
<reference evidence="1" key="1">
    <citation type="submission" date="2019-03" db="EMBL/GenBank/DDBJ databases">
        <title>Whole genome analysis of nitrate-reducing bacteria Marinobacter hydrocarbonoclasticus YB03.</title>
        <authorList>
            <person name="Azam A.H."/>
            <person name="Yuk S.R."/>
            <person name="Kamarisima K."/>
            <person name="Miyanaga K."/>
            <person name="Tanji Y."/>
        </authorList>
    </citation>
    <scope>NUCLEOTIDE SEQUENCE</scope>
    <source>
        <strain evidence="1">YB03</strain>
    </source>
</reference>
<dbReference type="Pfam" id="PF01161">
    <property type="entry name" value="PBP"/>
    <property type="match status" value="1"/>
</dbReference>
<dbReference type="InterPro" id="IPR005247">
    <property type="entry name" value="YbhB_YbcL/LppC-like"/>
</dbReference>